<dbReference type="Proteomes" id="UP000288459">
    <property type="component" value="Unassembled WGS sequence"/>
</dbReference>
<organism evidence="4 14">
    <name type="scientific">Escherichia coli</name>
    <dbReference type="NCBI Taxonomy" id="562"/>
    <lineage>
        <taxon>Bacteria</taxon>
        <taxon>Pseudomonadati</taxon>
        <taxon>Pseudomonadota</taxon>
        <taxon>Gammaproteobacteria</taxon>
        <taxon>Enterobacterales</taxon>
        <taxon>Enterobacteriaceae</taxon>
        <taxon>Escherichia</taxon>
    </lineage>
</organism>
<evidence type="ECO:0000313" key="21">
    <source>
        <dbReference type="Proteomes" id="UP000281340"/>
    </source>
</evidence>
<dbReference type="Proteomes" id="UP000254219">
    <property type="component" value="Unassembled WGS sequence"/>
</dbReference>
<dbReference type="EMBL" id="RDDM01001457">
    <property type="protein sequence ID" value="RLY36550.1"/>
    <property type="molecule type" value="Genomic_DNA"/>
</dbReference>
<dbReference type="Proteomes" id="UP000281340">
    <property type="component" value="Unassembled WGS sequence"/>
</dbReference>
<reference evidence="16 17" key="6">
    <citation type="submission" date="2018-06" db="EMBL/GenBank/DDBJ databases">
        <authorList>
            <consortium name="Pathogen Informatics"/>
            <person name="Doyle S."/>
        </authorList>
    </citation>
    <scope>NUCLEOTIDE SEQUENCE [LARGE SCALE GENOMIC DNA]</scope>
    <source>
        <strain evidence="7 16">NCTC11126</strain>
        <strain evidence="9 18">NCTC11181</strain>
        <strain evidence="10 19">NCTC11341</strain>
        <strain evidence="11 20">NCTC8500</strain>
        <strain evidence="8 17">VREC0535</strain>
    </source>
</reference>
<dbReference type="EMBL" id="CACRYR010000288">
    <property type="protein sequence ID" value="VZR39458.1"/>
    <property type="molecule type" value="Genomic_DNA"/>
</dbReference>
<reference evidence="5 21" key="7">
    <citation type="submission" date="2018-10" db="EMBL/GenBank/DDBJ databases">
        <title>Comparison of Escherichia coli isolates recovered from retail chicken and from chicken fecal samples by antimicrobial susceptibility test and whole genome sequencing.</title>
        <authorList>
            <person name="Tang B."/>
            <person name="Ma Y."/>
            <person name="He X."/>
            <person name="Cao L."/>
            <person name="Xia X."/>
            <person name="Yang H."/>
        </authorList>
    </citation>
    <scope>NUCLEOTIDE SEQUENCE [LARGE SCALE GENOMIC DNA]</scope>
    <source>
        <strain evidence="5 21">CMJH98b</strain>
    </source>
</reference>
<reference evidence="6 22" key="3">
    <citation type="submission" date="2017-08" db="EMBL/GenBank/DDBJ databases">
        <title>Sequencing of Escherichia coli CCPM 6219.</title>
        <authorList>
            <person name="Liu S.-L."/>
            <person name="Zhou Y.-J."/>
            <person name="Zhao M.-F."/>
        </authorList>
    </citation>
    <scope>NUCLEOTIDE SEQUENCE [LARGE SCALE GENOMIC DNA]</scope>
    <source>
        <strain evidence="6 22">CCPM 6219</strain>
    </source>
</reference>
<dbReference type="EMBL" id="CP026399">
    <property type="protein sequence ID" value="AUY04917.1"/>
    <property type="molecule type" value="Genomic_DNA"/>
</dbReference>
<evidence type="ECO:0000313" key="1">
    <source>
        <dbReference type="EMBL" id="AUY04917.1"/>
    </source>
</evidence>
<reference evidence="12 24" key="8">
    <citation type="submission" date="2019-11" db="EMBL/GenBank/DDBJ databases">
        <authorList>
            <person name="Haines EK M."/>
        </authorList>
    </citation>
    <scope>NUCLEOTIDE SEQUENCE [LARGE SCALE GENOMIC DNA]</scope>
    <source>
        <strain evidence="12">KR2729</strain>
    </source>
</reference>
<name>A0A037YPK7_ECOLX</name>
<dbReference type="NCBIfam" id="NF007272">
    <property type="entry name" value="PRK09729.1"/>
    <property type="match status" value="1"/>
</dbReference>
<dbReference type="Proteomes" id="UP000254429">
    <property type="component" value="Unassembled WGS sequence"/>
</dbReference>
<evidence type="ECO:0000313" key="13">
    <source>
        <dbReference type="Proteomes" id="UP000037564"/>
    </source>
</evidence>
<evidence type="ECO:0000313" key="23">
    <source>
        <dbReference type="Proteomes" id="UP000303027"/>
    </source>
</evidence>
<dbReference type="Proteomes" id="UP000303027">
    <property type="component" value="Unassembled WGS sequence"/>
</dbReference>
<evidence type="ECO:0000313" key="24">
    <source>
        <dbReference type="Proteomes" id="UP000629265"/>
    </source>
</evidence>
<dbReference type="EMBL" id="BFXY01000042">
    <property type="protein sequence ID" value="GDH33978.1"/>
    <property type="molecule type" value="Genomic_DNA"/>
</dbReference>
<reference evidence="3 13" key="2">
    <citation type="submission" date="2015-07" db="EMBL/GenBank/DDBJ databases">
        <title>Genome sequences of 64 non-O157:H7 Shiga toxin-producing Escherichia coli strains.</title>
        <authorList>
            <person name="Gonzalez-Escalona N."/>
            <person name="Toro M."/>
            <person name="Timme R."/>
            <person name="Payne J."/>
        </authorList>
    </citation>
    <scope>NUCLEOTIDE SEQUENCE [LARGE SCALE GENOMIC DNA]</scope>
    <source>
        <strain evidence="3 13">CFSAN026843</strain>
    </source>
</reference>
<dbReference type="Proteomes" id="UP000239554">
    <property type="component" value="Chromosome"/>
</dbReference>
<evidence type="ECO:0000313" key="12">
    <source>
        <dbReference type="EMBL" id="VZR39458.1"/>
    </source>
</evidence>
<reference evidence="4 14" key="1">
    <citation type="journal article" date="2015" name="Front. Microbiol.">
        <title>Genetic determinants of heat resistance in Escherichia coli.</title>
        <authorList>
            <person name="Mercer R.G."/>
            <person name="Zheng J."/>
            <person name="Garcia-Hernandez R."/>
            <person name="Ruan L."/>
            <person name="Ganzle M.G."/>
            <person name="McMullen L.M."/>
        </authorList>
    </citation>
    <scope>NUCLEOTIDE SEQUENCE [LARGE SCALE GENOMIC DNA]</scope>
    <source>
        <strain evidence="4 14">AW1.3</strain>
    </source>
</reference>
<dbReference type="EMBL" id="UGFG01000001">
    <property type="protein sequence ID" value="STM38076.1"/>
    <property type="molecule type" value="Genomic_DNA"/>
</dbReference>
<dbReference type="Proteomes" id="UP000254428">
    <property type="component" value="Unassembled WGS sequence"/>
</dbReference>
<evidence type="ECO:0000313" key="9">
    <source>
        <dbReference type="EMBL" id="STD45911.1"/>
    </source>
</evidence>
<dbReference type="AlphaFoldDB" id="A0A037YPK7"/>
<evidence type="ECO:0000313" key="6">
    <source>
        <dbReference type="EMBL" id="RVE13334.1"/>
    </source>
</evidence>
<dbReference type="PATRIC" id="fig|562.10477.peg.3009"/>
<dbReference type="EMBL" id="NPIM01000126">
    <property type="protein sequence ID" value="RVE13334.1"/>
    <property type="molecule type" value="Genomic_DNA"/>
</dbReference>
<evidence type="ECO:0000313" key="14">
    <source>
        <dbReference type="Proteomes" id="UP000050556"/>
    </source>
</evidence>
<accession>A0A236MU58</accession>
<reference evidence="2 23" key="5">
    <citation type="submission" date="2018-04" db="EMBL/GenBank/DDBJ databases">
        <title>Large scale genomics of bovine and human commensal E. coli to reveal the emerging process of EHEC.</title>
        <authorList>
            <person name="Arimizu Y."/>
            <person name="Ogura Y."/>
        </authorList>
    </citation>
    <scope>NUCLEOTIDE SEQUENCE [LARGE SCALE GENOMIC DNA]</scope>
    <source>
        <strain evidence="2 23">KK-P061</strain>
    </source>
</reference>
<evidence type="ECO:0000313" key="17">
    <source>
        <dbReference type="Proteomes" id="UP000250671"/>
    </source>
</evidence>
<evidence type="ECO:0000313" key="5">
    <source>
        <dbReference type="EMBL" id="RLY36550.1"/>
    </source>
</evidence>
<dbReference type="EMBL" id="UCZA01000002">
    <property type="protein sequence ID" value="SQP79947.1"/>
    <property type="molecule type" value="Genomic_DNA"/>
</dbReference>
<evidence type="ECO:0000313" key="18">
    <source>
        <dbReference type="Proteomes" id="UP000254219"/>
    </source>
</evidence>
<protein>
    <submittedName>
        <fullName evidence="7">YfaH</fullName>
    </submittedName>
</protein>
<dbReference type="Proteomes" id="UP000250671">
    <property type="component" value="Unassembled WGS sequence"/>
</dbReference>
<dbReference type="EMBL" id="LDYI01000093">
    <property type="protein sequence ID" value="KPO11646.1"/>
    <property type="molecule type" value="Genomic_DNA"/>
</dbReference>
<gene>
    <name evidence="2" type="primary">yfaH</name>
    <name evidence="4" type="ORF">ACU57_13105</name>
    <name evidence="2" type="ORF">BvCmsKKP061_01181</name>
    <name evidence="1" type="ORF">C3F40_26095</name>
    <name evidence="6" type="ORF">CIG67_11490</name>
    <name evidence="5" type="ORF">EAI46_35035</name>
    <name evidence="12" type="ORF">IDONEFKE_04309</name>
    <name evidence="7" type="ORF">NCTC11126_04129</name>
    <name evidence="9" type="ORF">NCTC11181_03862</name>
    <name evidence="10" type="ORF">NCTC11341_00584</name>
    <name evidence="11" type="ORF">NCTC8500_01835</name>
    <name evidence="8" type="ORF">SAMEA3752557_00577</name>
    <name evidence="3" type="ORF">WR15_09125</name>
</gene>
<evidence type="ECO:0000313" key="16">
    <source>
        <dbReference type="Proteomes" id="UP000250561"/>
    </source>
</evidence>
<dbReference type="Proteomes" id="UP000250561">
    <property type="component" value="Unassembled WGS sequence"/>
</dbReference>
<proteinExistence type="predicted"/>
<evidence type="ECO:0000313" key="15">
    <source>
        <dbReference type="Proteomes" id="UP000239554"/>
    </source>
</evidence>
<evidence type="ECO:0000313" key="11">
    <source>
        <dbReference type="EMBL" id="STM38076.1"/>
    </source>
</evidence>
<evidence type="ECO:0000313" key="8">
    <source>
        <dbReference type="EMBL" id="SQP79947.1"/>
    </source>
</evidence>
<evidence type="ECO:0000313" key="22">
    <source>
        <dbReference type="Proteomes" id="UP000288459"/>
    </source>
</evidence>
<dbReference type="EMBL" id="LGZN01000022">
    <property type="protein sequence ID" value="KNF70172.1"/>
    <property type="molecule type" value="Genomic_DNA"/>
</dbReference>
<dbReference type="Proteomes" id="UP000037564">
    <property type="component" value="Unassembled WGS sequence"/>
</dbReference>
<evidence type="ECO:0000313" key="3">
    <source>
        <dbReference type="EMBL" id="KNF70172.1"/>
    </source>
</evidence>
<evidence type="ECO:0000313" key="20">
    <source>
        <dbReference type="Proteomes" id="UP000254429"/>
    </source>
</evidence>
<dbReference type="Proteomes" id="UP000050556">
    <property type="component" value="Unassembled WGS sequence"/>
</dbReference>
<accession>A0A037YPK7</accession>
<evidence type="ECO:0000313" key="7">
    <source>
        <dbReference type="EMBL" id="SPW53125.1"/>
    </source>
</evidence>
<evidence type="ECO:0000313" key="4">
    <source>
        <dbReference type="EMBL" id="KPO11646.1"/>
    </source>
</evidence>
<dbReference type="EMBL" id="UFYN01000002">
    <property type="protein sequence ID" value="STD45911.1"/>
    <property type="molecule type" value="Genomic_DNA"/>
</dbReference>
<evidence type="ECO:0000313" key="10">
    <source>
        <dbReference type="EMBL" id="STH69084.1"/>
    </source>
</evidence>
<reference evidence="1 15" key="4">
    <citation type="journal article" date="2018" name="MBio">
        <title>Genomic Analysis of Hospital Plumbing Reveals Diverse Reservoir of Bacterial Plasmids Conferring Carbapenem Resistance.</title>
        <authorList>
            <consortium name="NISC Comparative Sequencing Program"/>
            <person name="Weingarten R.A."/>
            <person name="Johnson R.C."/>
            <person name="Conlan S."/>
            <person name="Ramsburg A.M."/>
            <person name="Dekker J.P."/>
            <person name="Lau A.F."/>
            <person name="Khil P."/>
            <person name="Odom R.T."/>
            <person name="Deming C."/>
            <person name="Park M."/>
            <person name="Thomas P.J."/>
            <person name="Henderson D.K."/>
            <person name="Palmore T.N."/>
            <person name="Segre J.A."/>
            <person name="Frank K.M."/>
        </authorList>
    </citation>
    <scope>NUCLEOTIDE SEQUENCE [LARGE SCALE GENOMIC DNA]</scope>
    <source>
        <strain evidence="1 15">ECONIH4</strain>
    </source>
</reference>
<evidence type="ECO:0000313" key="19">
    <source>
        <dbReference type="Proteomes" id="UP000254428"/>
    </source>
</evidence>
<evidence type="ECO:0000313" key="2">
    <source>
        <dbReference type="EMBL" id="GDH33978.1"/>
    </source>
</evidence>
<dbReference type="Proteomes" id="UP000629265">
    <property type="component" value="Unassembled WGS sequence"/>
</dbReference>
<dbReference type="EMBL" id="UGBT01000002">
    <property type="protein sequence ID" value="STH69084.1"/>
    <property type="molecule type" value="Genomic_DNA"/>
</dbReference>
<sequence>MNFIRQGLGIALQPELTLKSIAGELCSVPLEPTFYRQISLLAKEKPVEGSPLFLLQMCMEQLVAIGKI</sequence>
<dbReference type="EMBL" id="UARS01000008">
    <property type="protein sequence ID" value="SPW53125.1"/>
    <property type="molecule type" value="Genomic_DNA"/>
</dbReference>